<evidence type="ECO:0000256" key="1">
    <source>
        <dbReference type="SAM" id="Phobius"/>
    </source>
</evidence>
<keyword evidence="1" id="KW-0812">Transmembrane</keyword>
<dbReference type="EMBL" id="FOHW01000046">
    <property type="protein sequence ID" value="SEU03774.1"/>
    <property type="molecule type" value="Genomic_DNA"/>
</dbReference>
<accession>A0A1I0J1Z3</accession>
<evidence type="ECO:0008006" key="4">
    <source>
        <dbReference type="Google" id="ProtNLM"/>
    </source>
</evidence>
<gene>
    <name evidence="2" type="ORF">SAMN05216197_1462</name>
</gene>
<proteinExistence type="predicted"/>
<feature type="transmembrane region" description="Helical" evidence="1">
    <location>
        <begin position="12"/>
        <end position="38"/>
    </location>
</feature>
<feature type="transmembrane region" description="Helical" evidence="1">
    <location>
        <begin position="50"/>
        <end position="69"/>
    </location>
</feature>
<reference evidence="2 3" key="1">
    <citation type="submission" date="2016-10" db="EMBL/GenBank/DDBJ databases">
        <authorList>
            <person name="de Groot N.N."/>
        </authorList>
    </citation>
    <scope>NUCLEOTIDE SEQUENCE [LARGE SCALE GENOMIC DNA]</scope>
    <source>
        <strain evidence="2 3">DSM 11363</strain>
    </source>
</reference>
<dbReference type="Proteomes" id="UP000182332">
    <property type="component" value="Unassembled WGS sequence"/>
</dbReference>
<sequence>MPPEFISWTSNMLLLCWLLRPFMVLGSIPILILSGVALSHFQHDAEVSTAILIFAFLYFCLAYLIFNFVPRKYRRQLLDRIDGFKANDFTATVEFFSVMQNRYVGLDTSKNQALLVDLSLSSDILIPFSHIDRWELTYSKPYSNIKIYSQVSAYREFGVRVKRIDAGPLESDLIRVLPTVASRTFHPS</sequence>
<name>A0A1I0J1Z3_9PSED</name>
<evidence type="ECO:0000313" key="3">
    <source>
        <dbReference type="Proteomes" id="UP000182332"/>
    </source>
</evidence>
<evidence type="ECO:0000313" key="2">
    <source>
        <dbReference type="EMBL" id="SEU03774.1"/>
    </source>
</evidence>
<dbReference type="AlphaFoldDB" id="A0A1I0J1Z3"/>
<keyword evidence="1" id="KW-1133">Transmembrane helix</keyword>
<protein>
    <recommendedName>
        <fullName evidence="4">Transmembrane protein</fullName>
    </recommendedName>
</protein>
<keyword evidence="1" id="KW-0472">Membrane</keyword>
<organism evidence="2 3">
    <name type="scientific">Pseudomonas graminis</name>
    <dbReference type="NCBI Taxonomy" id="158627"/>
    <lineage>
        <taxon>Bacteria</taxon>
        <taxon>Pseudomonadati</taxon>
        <taxon>Pseudomonadota</taxon>
        <taxon>Gammaproteobacteria</taxon>
        <taxon>Pseudomonadales</taxon>
        <taxon>Pseudomonadaceae</taxon>
        <taxon>Pseudomonas</taxon>
    </lineage>
</organism>